<organism evidence="1 2">
    <name type="scientific">Desulforamulus reducens (strain ATCC BAA-1160 / DSM 100696 / MI-1)</name>
    <name type="common">Desulfotomaculum reducens</name>
    <dbReference type="NCBI Taxonomy" id="349161"/>
    <lineage>
        <taxon>Bacteria</taxon>
        <taxon>Bacillati</taxon>
        <taxon>Bacillota</taxon>
        <taxon>Clostridia</taxon>
        <taxon>Eubacteriales</taxon>
        <taxon>Peptococcaceae</taxon>
        <taxon>Desulforamulus</taxon>
    </lineage>
</organism>
<dbReference type="STRING" id="349161.Dred_2623"/>
<name>A4J7T0_DESRM</name>
<dbReference type="GO" id="GO:0003677">
    <property type="term" value="F:DNA binding"/>
    <property type="evidence" value="ECO:0007669"/>
    <property type="project" value="InterPro"/>
</dbReference>
<dbReference type="RefSeq" id="WP_011878931.1">
    <property type="nucleotide sequence ID" value="NC_009253.1"/>
</dbReference>
<evidence type="ECO:0000313" key="2">
    <source>
        <dbReference type="Proteomes" id="UP000001556"/>
    </source>
</evidence>
<dbReference type="HOGENOM" id="CLU_066192_46_1_9"/>
<dbReference type="AlphaFoldDB" id="A4J7T0"/>
<sequence length="87" mass="9914">MKKTKKRYHELKALKGKMRSEGQTTRTMADFLNIAPNTFSLKINGISEFTCSEIGAVCKFLGIKPEAIVKYFFPSMFREETRTDKGA</sequence>
<evidence type="ECO:0008006" key="3">
    <source>
        <dbReference type="Google" id="ProtNLM"/>
    </source>
</evidence>
<reference evidence="1 2" key="1">
    <citation type="submission" date="2007-03" db="EMBL/GenBank/DDBJ databases">
        <title>Complete sequence of Desulfotomaculum reducens MI-1.</title>
        <authorList>
            <consortium name="US DOE Joint Genome Institute"/>
            <person name="Copeland A."/>
            <person name="Lucas S."/>
            <person name="Lapidus A."/>
            <person name="Barry K."/>
            <person name="Detter J.C."/>
            <person name="Glavina del Rio T."/>
            <person name="Hammon N."/>
            <person name="Israni S."/>
            <person name="Dalin E."/>
            <person name="Tice H."/>
            <person name="Pitluck S."/>
            <person name="Sims D."/>
            <person name="Brettin T."/>
            <person name="Bruce D."/>
            <person name="Han C."/>
            <person name="Tapia R."/>
            <person name="Schmutz J."/>
            <person name="Larimer F."/>
            <person name="Land M."/>
            <person name="Hauser L."/>
            <person name="Kyrpides N."/>
            <person name="Kim E."/>
            <person name="Tebo B.M."/>
            <person name="Richardson P."/>
        </authorList>
    </citation>
    <scope>NUCLEOTIDE SEQUENCE [LARGE SCALE GENOMIC DNA]</scope>
    <source>
        <strain evidence="1 2">MI-1</strain>
    </source>
</reference>
<dbReference type="EMBL" id="CP000612">
    <property type="protein sequence ID" value="ABO51133.1"/>
    <property type="molecule type" value="Genomic_DNA"/>
</dbReference>
<protein>
    <recommendedName>
        <fullName evidence="3">HTH cro/C1-type domain-containing protein</fullName>
    </recommendedName>
</protein>
<evidence type="ECO:0000313" key="1">
    <source>
        <dbReference type="EMBL" id="ABO51133.1"/>
    </source>
</evidence>
<accession>A4J7T0</accession>
<keyword evidence="2" id="KW-1185">Reference proteome</keyword>
<dbReference type="InterPro" id="IPR010982">
    <property type="entry name" value="Lambda_DNA-bd_dom_sf"/>
</dbReference>
<dbReference type="Proteomes" id="UP000001556">
    <property type="component" value="Chromosome"/>
</dbReference>
<dbReference type="SUPFAM" id="SSF47413">
    <property type="entry name" value="lambda repressor-like DNA-binding domains"/>
    <property type="match status" value="1"/>
</dbReference>
<dbReference type="KEGG" id="drm:Dred_2623"/>
<proteinExistence type="predicted"/>
<dbReference type="OrthoDB" id="2087228at2"/>
<gene>
    <name evidence="1" type="ordered locus">Dred_2623</name>
</gene>